<evidence type="ECO:0000256" key="1">
    <source>
        <dbReference type="SAM" id="MobiDB-lite"/>
    </source>
</evidence>
<protein>
    <submittedName>
        <fullName evidence="2">Uncharacterized protein</fullName>
    </submittedName>
</protein>
<dbReference type="EMBL" id="JAXCGZ010008729">
    <property type="protein sequence ID" value="KAK7077476.1"/>
    <property type="molecule type" value="Genomic_DNA"/>
</dbReference>
<dbReference type="AlphaFoldDB" id="A0AAN8X3W4"/>
<reference evidence="2 3" key="1">
    <citation type="submission" date="2023-11" db="EMBL/GenBank/DDBJ databases">
        <title>Halocaridina rubra genome assembly.</title>
        <authorList>
            <person name="Smith C."/>
        </authorList>
    </citation>
    <scope>NUCLEOTIDE SEQUENCE [LARGE SCALE GENOMIC DNA]</scope>
    <source>
        <strain evidence="2">EP-1</strain>
        <tissue evidence="2">Whole</tissue>
    </source>
</reference>
<keyword evidence="3" id="KW-1185">Reference proteome</keyword>
<organism evidence="2 3">
    <name type="scientific">Halocaridina rubra</name>
    <name type="common">Hawaiian red shrimp</name>
    <dbReference type="NCBI Taxonomy" id="373956"/>
    <lineage>
        <taxon>Eukaryota</taxon>
        <taxon>Metazoa</taxon>
        <taxon>Ecdysozoa</taxon>
        <taxon>Arthropoda</taxon>
        <taxon>Crustacea</taxon>
        <taxon>Multicrustacea</taxon>
        <taxon>Malacostraca</taxon>
        <taxon>Eumalacostraca</taxon>
        <taxon>Eucarida</taxon>
        <taxon>Decapoda</taxon>
        <taxon>Pleocyemata</taxon>
        <taxon>Caridea</taxon>
        <taxon>Atyoidea</taxon>
        <taxon>Atyidae</taxon>
        <taxon>Halocaridina</taxon>
    </lineage>
</organism>
<sequence>NTDKHSANQNFPLKIENTDKHSANQNFPLKIENTDKHSANQNFPLKIENTDKHSANQNFPLKIENTDIHSAKTVDKAIKQTVDEVLGHAFSLTSIQKPECLLYPNTRKLESSPQSY</sequence>
<comment type="caution">
    <text evidence="2">The sequence shown here is derived from an EMBL/GenBank/DDBJ whole genome shotgun (WGS) entry which is preliminary data.</text>
</comment>
<accession>A0AAN8X3W4</accession>
<name>A0AAN8X3W4_HALRR</name>
<proteinExistence type="predicted"/>
<gene>
    <name evidence="2" type="ORF">SK128_014592</name>
</gene>
<evidence type="ECO:0000313" key="3">
    <source>
        <dbReference type="Proteomes" id="UP001381693"/>
    </source>
</evidence>
<evidence type="ECO:0000313" key="2">
    <source>
        <dbReference type="EMBL" id="KAK7077476.1"/>
    </source>
</evidence>
<dbReference type="Proteomes" id="UP001381693">
    <property type="component" value="Unassembled WGS sequence"/>
</dbReference>
<feature type="region of interest" description="Disordered" evidence="1">
    <location>
        <begin position="1"/>
        <end position="22"/>
    </location>
</feature>
<feature type="non-terminal residue" evidence="2">
    <location>
        <position position="1"/>
    </location>
</feature>